<dbReference type="AlphaFoldDB" id="A0A2T7C4H6"/>
<feature type="region of interest" description="Disordered" evidence="1">
    <location>
        <begin position="48"/>
        <end position="68"/>
    </location>
</feature>
<evidence type="ECO:0000256" key="1">
    <source>
        <dbReference type="SAM" id="MobiDB-lite"/>
    </source>
</evidence>
<feature type="compositionally biased region" description="Basic residues" evidence="1">
    <location>
        <begin position="90"/>
        <end position="100"/>
    </location>
</feature>
<protein>
    <submittedName>
        <fullName evidence="2">Uncharacterized protein</fullName>
    </submittedName>
</protein>
<evidence type="ECO:0000313" key="2">
    <source>
        <dbReference type="EMBL" id="PUZ38249.1"/>
    </source>
</evidence>
<gene>
    <name evidence="2" type="ORF">GQ55_9G181500</name>
</gene>
<accession>A0A2T7C4H6</accession>
<organism evidence="2 3">
    <name type="scientific">Panicum hallii var. hallii</name>
    <dbReference type="NCBI Taxonomy" id="1504633"/>
    <lineage>
        <taxon>Eukaryota</taxon>
        <taxon>Viridiplantae</taxon>
        <taxon>Streptophyta</taxon>
        <taxon>Embryophyta</taxon>
        <taxon>Tracheophyta</taxon>
        <taxon>Spermatophyta</taxon>
        <taxon>Magnoliopsida</taxon>
        <taxon>Liliopsida</taxon>
        <taxon>Poales</taxon>
        <taxon>Poaceae</taxon>
        <taxon>PACMAD clade</taxon>
        <taxon>Panicoideae</taxon>
        <taxon>Panicodae</taxon>
        <taxon>Paniceae</taxon>
        <taxon>Panicinae</taxon>
        <taxon>Panicum</taxon>
        <taxon>Panicum sect. Panicum</taxon>
    </lineage>
</organism>
<dbReference type="Proteomes" id="UP000244336">
    <property type="component" value="Chromosome 9"/>
</dbReference>
<dbReference type="Gramene" id="PUZ38249">
    <property type="protein sequence ID" value="PUZ38249"/>
    <property type="gene ID" value="GQ55_9G181500"/>
</dbReference>
<reference evidence="2 3" key="1">
    <citation type="submission" date="2018-04" db="EMBL/GenBank/DDBJ databases">
        <title>WGS assembly of Panicum hallii var. hallii HAL2.</title>
        <authorList>
            <person name="Lovell J."/>
            <person name="Jenkins J."/>
            <person name="Lowry D."/>
            <person name="Mamidi S."/>
            <person name="Sreedasyam A."/>
            <person name="Weng X."/>
            <person name="Barry K."/>
            <person name="Bonette J."/>
            <person name="Campitelli B."/>
            <person name="Daum C."/>
            <person name="Gordon S."/>
            <person name="Gould B."/>
            <person name="Lipzen A."/>
            <person name="MacQueen A."/>
            <person name="Palacio-Mejia J."/>
            <person name="Plott C."/>
            <person name="Shakirov E."/>
            <person name="Shu S."/>
            <person name="Yoshinaga Y."/>
            <person name="Zane M."/>
            <person name="Rokhsar D."/>
            <person name="Grimwood J."/>
            <person name="Schmutz J."/>
            <person name="Juenger T."/>
        </authorList>
    </citation>
    <scope>NUCLEOTIDE SEQUENCE [LARGE SCALE GENOMIC DNA]</scope>
    <source>
        <strain evidence="3">cv. HAL2</strain>
    </source>
</reference>
<dbReference type="EMBL" id="CM009757">
    <property type="protein sequence ID" value="PUZ38249.1"/>
    <property type="molecule type" value="Genomic_DNA"/>
</dbReference>
<keyword evidence="3" id="KW-1185">Reference proteome</keyword>
<name>A0A2T7C4H6_9POAL</name>
<feature type="region of interest" description="Disordered" evidence="1">
    <location>
        <begin position="80"/>
        <end position="109"/>
    </location>
</feature>
<feature type="compositionally biased region" description="Polar residues" evidence="1">
    <location>
        <begin position="48"/>
        <end position="62"/>
    </location>
</feature>
<proteinExistence type="predicted"/>
<sequence length="109" mass="12189">MVLEGTPPQGHGGYIDHSLVCVVCLPFLCTRPKKKEVATWEREIAPPRSTTWGRQQRVTPSGSPRRRGCHCCRHLPRQSTALASEPSSCARRRKGRRAARTARERSSLA</sequence>
<evidence type="ECO:0000313" key="3">
    <source>
        <dbReference type="Proteomes" id="UP000244336"/>
    </source>
</evidence>